<protein>
    <submittedName>
        <fullName evidence="2">IS200/IS605 family transposase</fullName>
    </submittedName>
</protein>
<dbReference type="EMBL" id="JAVRHO010000079">
    <property type="protein sequence ID" value="MDT0648488.1"/>
    <property type="molecule type" value="Genomic_DNA"/>
</dbReference>
<dbReference type="SMART" id="SM01321">
    <property type="entry name" value="Y1_Tnp"/>
    <property type="match status" value="1"/>
</dbReference>
<feature type="domain" description="Transposase IS200-like" evidence="1">
    <location>
        <begin position="11"/>
        <end position="130"/>
    </location>
</feature>
<evidence type="ECO:0000259" key="1">
    <source>
        <dbReference type="SMART" id="SM01321"/>
    </source>
</evidence>
<dbReference type="InterPro" id="IPR036515">
    <property type="entry name" value="Transposase_17_sf"/>
</dbReference>
<evidence type="ECO:0000313" key="2">
    <source>
        <dbReference type="EMBL" id="MDT0648488.1"/>
    </source>
</evidence>
<dbReference type="PANTHER" id="PTHR33360:SF2">
    <property type="entry name" value="TRANSPOSASE FOR INSERTION SEQUENCE ELEMENT IS200"/>
    <property type="match status" value="1"/>
</dbReference>
<evidence type="ECO:0000313" key="3">
    <source>
        <dbReference type="Proteomes" id="UP001245285"/>
    </source>
</evidence>
<dbReference type="InterPro" id="IPR002686">
    <property type="entry name" value="Transposase_17"/>
</dbReference>
<name>A0ABU3CQ55_9FLAO</name>
<organism evidence="2 3">
    <name type="scientific">Autumnicola lenta</name>
    <dbReference type="NCBI Taxonomy" id="3075593"/>
    <lineage>
        <taxon>Bacteria</taxon>
        <taxon>Pseudomonadati</taxon>
        <taxon>Bacteroidota</taxon>
        <taxon>Flavobacteriia</taxon>
        <taxon>Flavobacteriales</taxon>
        <taxon>Flavobacteriaceae</taxon>
        <taxon>Autumnicola</taxon>
    </lineage>
</organism>
<dbReference type="SUPFAM" id="SSF143422">
    <property type="entry name" value="Transposase IS200-like"/>
    <property type="match status" value="1"/>
</dbReference>
<proteinExistence type="predicted"/>
<sequence>MGKYKKLSHVVYKCEYHIVWVPKYRLRIMKGEIKNLIENDIKMLCEWKSCEVQELNVQEDHVHLLVSIPPKVSISKLMGTLKGKVAIKLFKSYPKLKKKPYWGNHFWARGYFVNTVGLDEDMIKKYVKYQEQEEKRIENEQQKFDF</sequence>
<dbReference type="RefSeq" id="WP_311496576.1">
    <property type="nucleotide sequence ID" value="NZ_JAVRHO010000079.1"/>
</dbReference>
<reference evidence="2 3" key="1">
    <citation type="submission" date="2023-09" db="EMBL/GenBank/DDBJ databases">
        <authorList>
            <person name="Rey-Velasco X."/>
        </authorList>
    </citation>
    <scope>NUCLEOTIDE SEQUENCE [LARGE SCALE GENOMIC DNA]</scope>
    <source>
        <strain evidence="2 3">F260</strain>
    </source>
</reference>
<dbReference type="PANTHER" id="PTHR33360">
    <property type="entry name" value="TRANSPOSASE FOR INSERTION SEQUENCE ELEMENT IS200"/>
    <property type="match status" value="1"/>
</dbReference>
<dbReference type="NCBIfam" id="NF033573">
    <property type="entry name" value="transpos_IS200"/>
    <property type="match status" value="1"/>
</dbReference>
<dbReference type="Gene3D" id="3.30.70.1290">
    <property type="entry name" value="Transposase IS200-like"/>
    <property type="match status" value="1"/>
</dbReference>
<accession>A0ABU3CQ55</accession>
<keyword evidence="3" id="KW-1185">Reference proteome</keyword>
<comment type="caution">
    <text evidence="2">The sequence shown here is derived from an EMBL/GenBank/DDBJ whole genome shotgun (WGS) entry which is preliminary data.</text>
</comment>
<gene>
    <name evidence="2" type="primary">tnpA</name>
    <name evidence="2" type="ORF">RM545_17505</name>
</gene>
<dbReference type="Proteomes" id="UP001245285">
    <property type="component" value="Unassembled WGS sequence"/>
</dbReference>
<dbReference type="Pfam" id="PF01797">
    <property type="entry name" value="Y1_Tnp"/>
    <property type="match status" value="1"/>
</dbReference>